<organism evidence="2 3">
    <name type="scientific">Thalassovita mangrovi</name>
    <dbReference type="NCBI Taxonomy" id="2692236"/>
    <lineage>
        <taxon>Bacteria</taxon>
        <taxon>Pseudomonadati</taxon>
        <taxon>Pseudomonadota</taxon>
        <taxon>Alphaproteobacteria</taxon>
        <taxon>Rhodobacterales</taxon>
        <taxon>Roseobacteraceae</taxon>
        <taxon>Thalassovita</taxon>
    </lineage>
</organism>
<feature type="transmembrane region" description="Helical" evidence="1">
    <location>
        <begin position="62"/>
        <end position="80"/>
    </location>
</feature>
<evidence type="ECO:0000313" key="3">
    <source>
        <dbReference type="Proteomes" id="UP000479043"/>
    </source>
</evidence>
<protein>
    <submittedName>
        <fullName evidence="2">Uncharacterized protein</fullName>
    </submittedName>
</protein>
<reference evidence="2 3" key="1">
    <citation type="submission" date="2020-01" db="EMBL/GenBank/DDBJ databases">
        <authorList>
            <person name="Chen S."/>
        </authorList>
    </citation>
    <scope>NUCLEOTIDE SEQUENCE [LARGE SCALE GENOMIC DNA]</scope>
    <source>
        <strain evidence="2 3">GS-10</strain>
    </source>
</reference>
<feature type="transmembrane region" description="Helical" evidence="1">
    <location>
        <begin position="100"/>
        <end position="120"/>
    </location>
</feature>
<comment type="caution">
    <text evidence="2">The sequence shown here is derived from an EMBL/GenBank/DDBJ whole genome shotgun (WGS) entry which is preliminary data.</text>
</comment>
<evidence type="ECO:0000313" key="2">
    <source>
        <dbReference type="EMBL" id="MYM57188.1"/>
    </source>
</evidence>
<proteinExistence type="predicted"/>
<dbReference type="AlphaFoldDB" id="A0A6L8LMB4"/>
<keyword evidence="1" id="KW-0812">Transmembrane</keyword>
<keyword evidence="1" id="KW-0472">Membrane</keyword>
<name>A0A6L8LMB4_9RHOB</name>
<keyword evidence="1" id="KW-1133">Transmembrane helix</keyword>
<sequence length="126" mass="12921">MVRLRISCATLKAQSREKGLACALSGLSVLLIFRVNNLFIFAQPGRPGLFLLKIWRIIMKKFALATTIALSATAAVPAFAEEAQSDDPFLATQGMATGSLSGAGLAAVLVAAAAVIAVAASGGTTE</sequence>
<accession>A0A6L8LMB4</accession>
<gene>
    <name evidence="2" type="ORF">GR167_17860</name>
</gene>
<dbReference type="EMBL" id="WWEN01000009">
    <property type="protein sequence ID" value="MYM57188.1"/>
    <property type="molecule type" value="Genomic_DNA"/>
</dbReference>
<evidence type="ECO:0000256" key="1">
    <source>
        <dbReference type="SAM" id="Phobius"/>
    </source>
</evidence>
<feature type="transmembrane region" description="Helical" evidence="1">
    <location>
        <begin position="20"/>
        <end position="41"/>
    </location>
</feature>
<keyword evidence="3" id="KW-1185">Reference proteome</keyword>
<dbReference type="Proteomes" id="UP000479043">
    <property type="component" value="Unassembled WGS sequence"/>
</dbReference>